<dbReference type="SUPFAM" id="SSF52540">
    <property type="entry name" value="P-loop containing nucleoside triphosphate hydrolases"/>
    <property type="match status" value="1"/>
</dbReference>
<dbReference type="RefSeq" id="WP_178359912.1">
    <property type="nucleotide sequence ID" value="NZ_JABFYL010000039.1"/>
</dbReference>
<name>A0A850PM04_9MYCO</name>
<dbReference type="EMBL" id="JABFYL010000039">
    <property type="protein sequence ID" value="NVN51618.1"/>
    <property type="molecule type" value="Genomic_DNA"/>
</dbReference>
<dbReference type="SUPFAM" id="SSF56747">
    <property type="entry name" value="Prim-pol domain"/>
    <property type="match status" value="1"/>
</dbReference>
<keyword evidence="3" id="KW-1185">Reference proteome</keyword>
<proteinExistence type="predicted"/>
<accession>A0A850PM04</accession>
<dbReference type="InterPro" id="IPR027417">
    <property type="entry name" value="P-loop_NTPase"/>
</dbReference>
<dbReference type="Pfam" id="PF09250">
    <property type="entry name" value="Prim-Pol"/>
    <property type="match status" value="1"/>
</dbReference>
<gene>
    <name evidence="2" type="ORF">HLY00_1605</name>
</gene>
<comment type="caution">
    <text evidence="2">The sequence shown here is derived from an EMBL/GenBank/DDBJ whole genome shotgun (WGS) entry which is preliminary data.</text>
</comment>
<dbReference type="AlphaFoldDB" id="A0A850PM04"/>
<organism evidence="2 3">
    <name type="scientific">Mycolicibacterium hippocampi</name>
    <dbReference type="NCBI Taxonomy" id="659824"/>
    <lineage>
        <taxon>Bacteria</taxon>
        <taxon>Bacillati</taxon>
        <taxon>Actinomycetota</taxon>
        <taxon>Actinomycetes</taxon>
        <taxon>Mycobacteriales</taxon>
        <taxon>Mycobacteriaceae</taxon>
        <taxon>Mycolicibacterium</taxon>
    </lineage>
</organism>
<dbReference type="Pfam" id="PF13481">
    <property type="entry name" value="AAA_25"/>
    <property type="match status" value="1"/>
</dbReference>
<protein>
    <recommendedName>
        <fullName evidence="1">DNA primase/polymerase bifunctional N-terminal domain-containing protein</fullName>
    </recommendedName>
</protein>
<evidence type="ECO:0000313" key="2">
    <source>
        <dbReference type="EMBL" id="NVN51618.1"/>
    </source>
</evidence>
<dbReference type="InterPro" id="IPR015330">
    <property type="entry name" value="DNA_primase/pol_bifunc_N"/>
</dbReference>
<dbReference type="SMART" id="SM00943">
    <property type="entry name" value="Prim-Pol"/>
    <property type="match status" value="1"/>
</dbReference>
<sequence length="738" mass="82105">MTSVGAEQTGPQGITGQEFVTRALAHIERGYGVLPAGRRDERGRFKSPWLSELHGYNHRTASREEISAWPASVEQRIGNGTAGILSLGLVLPADVVGIDVDAYDGKRGLETLQRWADDWGPLPPTYIVTARFDGSGIRLFRKPVDWEPNEQRGSGIDFIDHNHRYVIAAGSWHHTGQRYRLVTPAAKLRKHGILPSPADLPELPPAYIDGLRRTAKAVRGSTATTAEIGEFAAQHTANKAPTYLEPVLRDYRAELAESLDNTHSPTFSVLCRIARESRAGAYSFKPAVATVRKLAEQHYQQRDRTFDRADFTRLVGDAVAAAKAENLADLRARLFRDYGTDTRKADPVTGSTNEANWWDDLDDQPSSQPWEKYPLTSPAELASAITPARWLVSGVWIEKSAGVIAGKKKAFKTWQMHALGMSVATGCKYLDEFSVVTQGPVIYLSGEGGEVDFMSRHQAIAKRYDSLADLADVPFHSLHKIAPLDDGEYLDALRHHLDAVQPVLVVIDPLYAYHPQGIDVANVYSRGQMLAQIRSEIEPYAALVIGDHINKSADNSRLDLDDIGFSGVSQWADSWSLQRHRVPFHTVGADSFAKLEVEFGTRRTGSMRHDIDWHLVRDRSDPHVVKWDSCDWSVNQRSNSEGSANPQVLNGAFEAIAALQDHVDVQPYTNKTNTVKAMVAVYEGFSRGQWRELWDKAIKDGYLVSVKRTEQQPYRDSSRLVEIEAFKRGREIGKGGAR</sequence>
<evidence type="ECO:0000259" key="1">
    <source>
        <dbReference type="SMART" id="SM00943"/>
    </source>
</evidence>
<dbReference type="Gene3D" id="3.40.50.300">
    <property type="entry name" value="P-loop containing nucleotide triphosphate hydrolases"/>
    <property type="match status" value="1"/>
</dbReference>
<feature type="domain" description="DNA primase/polymerase bifunctional N-terminal" evidence="1">
    <location>
        <begin position="23"/>
        <end position="203"/>
    </location>
</feature>
<dbReference type="Proteomes" id="UP000570517">
    <property type="component" value="Unassembled WGS sequence"/>
</dbReference>
<evidence type="ECO:0000313" key="3">
    <source>
        <dbReference type="Proteomes" id="UP000570517"/>
    </source>
</evidence>
<reference evidence="2 3" key="1">
    <citation type="submission" date="2020-05" db="EMBL/GenBank/DDBJ databases">
        <title>Draft genome sequence of Mycobacterium hippocampi DL, isolated from European seabass, Dicentrarchus labrax, reared in fish farms.</title>
        <authorList>
            <person name="Stathopoulou P."/>
            <person name="Asimakis E."/>
            <person name="Tzokas K."/>
            <person name="Batargias C."/>
            <person name="Tsiamis G."/>
        </authorList>
    </citation>
    <scope>NUCLEOTIDE SEQUENCE [LARGE SCALE GENOMIC DNA]</scope>
    <source>
        <strain evidence="2 3">DL</strain>
    </source>
</reference>